<keyword evidence="5" id="KW-1185">Reference proteome</keyword>
<dbReference type="InterPro" id="IPR000008">
    <property type="entry name" value="C2_dom"/>
</dbReference>
<dbReference type="Proteomes" id="UP001470230">
    <property type="component" value="Unassembled WGS sequence"/>
</dbReference>
<name>A0ABR2GQK1_9EUKA</name>
<dbReference type="InterPro" id="IPR035892">
    <property type="entry name" value="C2_domain_sf"/>
</dbReference>
<dbReference type="PRINTS" id="PR00360">
    <property type="entry name" value="C2DOMAIN"/>
</dbReference>
<evidence type="ECO:0000256" key="1">
    <source>
        <dbReference type="ARBA" id="ARBA00022723"/>
    </source>
</evidence>
<dbReference type="PANTHER" id="PTHR45911:SF4">
    <property type="entry name" value="MULTIPLE C2 AND TRANSMEMBRANE DOMAIN-CONTAINING PROTEIN"/>
    <property type="match status" value="1"/>
</dbReference>
<evidence type="ECO:0000313" key="4">
    <source>
        <dbReference type="EMBL" id="KAK8835941.1"/>
    </source>
</evidence>
<keyword evidence="1" id="KW-0479">Metal-binding</keyword>
<reference evidence="4 5" key="1">
    <citation type="submission" date="2024-04" db="EMBL/GenBank/DDBJ databases">
        <title>Tritrichomonas musculus Genome.</title>
        <authorList>
            <person name="Alves-Ferreira E."/>
            <person name="Grigg M."/>
            <person name="Lorenzi H."/>
            <person name="Galac M."/>
        </authorList>
    </citation>
    <scope>NUCLEOTIDE SEQUENCE [LARGE SCALE GENOMIC DNA]</scope>
    <source>
        <strain evidence="4 5">EAF2021</strain>
    </source>
</reference>
<dbReference type="CDD" id="cd00030">
    <property type="entry name" value="C2"/>
    <property type="match status" value="1"/>
</dbReference>
<accession>A0ABR2GQK1</accession>
<proteinExistence type="predicted"/>
<dbReference type="SMART" id="SM00239">
    <property type="entry name" value="C2"/>
    <property type="match status" value="1"/>
</dbReference>
<organism evidence="4 5">
    <name type="scientific">Tritrichomonas musculus</name>
    <dbReference type="NCBI Taxonomy" id="1915356"/>
    <lineage>
        <taxon>Eukaryota</taxon>
        <taxon>Metamonada</taxon>
        <taxon>Parabasalia</taxon>
        <taxon>Tritrichomonadida</taxon>
        <taxon>Tritrichomonadidae</taxon>
        <taxon>Tritrichomonas</taxon>
    </lineage>
</organism>
<evidence type="ECO:0000256" key="2">
    <source>
        <dbReference type="ARBA" id="ARBA00022837"/>
    </source>
</evidence>
<dbReference type="Gene3D" id="2.60.40.150">
    <property type="entry name" value="C2 domain"/>
    <property type="match status" value="1"/>
</dbReference>
<comment type="caution">
    <text evidence="4">The sequence shown here is derived from an EMBL/GenBank/DDBJ whole genome shotgun (WGS) entry which is preliminary data.</text>
</comment>
<feature type="domain" description="C2" evidence="3">
    <location>
        <begin position="1"/>
        <end position="121"/>
    </location>
</feature>
<evidence type="ECO:0000313" key="5">
    <source>
        <dbReference type="Proteomes" id="UP001470230"/>
    </source>
</evidence>
<dbReference type="PROSITE" id="PS50004">
    <property type="entry name" value="C2"/>
    <property type="match status" value="1"/>
</dbReference>
<sequence>MIGILYKKIQEFDVHFTFIMELHIRAVEASDVPKMDTVGKSDPYLKFHLSTSSQEWKTKSKKNTTTPVWNEEFHLPITSGMSDVLTVSLYDDDDVSKDDIISNKGFTVKDFPPGKVVDQWYTFTPVKGAKSGGKVRLVFHLDKSGKTPFKA</sequence>
<dbReference type="EMBL" id="JAPFFF010000072">
    <property type="protein sequence ID" value="KAK8835941.1"/>
    <property type="molecule type" value="Genomic_DNA"/>
</dbReference>
<keyword evidence="2" id="KW-0106">Calcium</keyword>
<dbReference type="Pfam" id="PF00168">
    <property type="entry name" value="C2"/>
    <property type="match status" value="1"/>
</dbReference>
<dbReference type="PANTHER" id="PTHR45911">
    <property type="entry name" value="C2 DOMAIN-CONTAINING PROTEIN"/>
    <property type="match status" value="1"/>
</dbReference>
<evidence type="ECO:0000259" key="3">
    <source>
        <dbReference type="PROSITE" id="PS50004"/>
    </source>
</evidence>
<gene>
    <name evidence="4" type="ORF">M9Y10_040323</name>
</gene>
<dbReference type="SUPFAM" id="SSF49562">
    <property type="entry name" value="C2 domain (Calcium/lipid-binding domain, CaLB)"/>
    <property type="match status" value="1"/>
</dbReference>
<protein>
    <submittedName>
        <fullName evidence="4">Protein Aster-C</fullName>
    </submittedName>
</protein>